<name>A0AAD4L152_9EURO</name>
<proteinExistence type="predicted"/>
<organism evidence="1 2">
    <name type="scientific">Talaromyces proteolyticus</name>
    <dbReference type="NCBI Taxonomy" id="1131652"/>
    <lineage>
        <taxon>Eukaryota</taxon>
        <taxon>Fungi</taxon>
        <taxon>Dikarya</taxon>
        <taxon>Ascomycota</taxon>
        <taxon>Pezizomycotina</taxon>
        <taxon>Eurotiomycetes</taxon>
        <taxon>Eurotiomycetidae</taxon>
        <taxon>Eurotiales</taxon>
        <taxon>Trichocomaceae</taxon>
        <taxon>Talaromyces</taxon>
        <taxon>Talaromyces sect. Bacilispori</taxon>
    </lineage>
</organism>
<dbReference type="Proteomes" id="UP001201262">
    <property type="component" value="Unassembled WGS sequence"/>
</dbReference>
<dbReference type="InterPro" id="IPR053178">
    <property type="entry name" value="Osmoadaptation_assoc"/>
</dbReference>
<evidence type="ECO:0008006" key="3">
    <source>
        <dbReference type="Google" id="ProtNLM"/>
    </source>
</evidence>
<evidence type="ECO:0000313" key="1">
    <source>
        <dbReference type="EMBL" id="KAH8703605.1"/>
    </source>
</evidence>
<dbReference type="GeneID" id="70250084"/>
<protein>
    <recommendedName>
        <fullName evidence="3">Zn(2)-C6 fungal-type domain-containing protein</fullName>
    </recommendedName>
</protein>
<sequence length="483" mass="54658">MVGIRRSKACLTCIKRKKGVSDPVPSTGSMERFFFNCRKACIPCQGYSKPRVFINSFAQDGIRHEQDAASQKDCLHVDFSNKIARSAHETKILEQFWQSYFPNGEALPIDVAHSVLGGLMQNIQDLYGTEIVLRKVILALSLSTLARQDASLAWMKEEGRRLYGDAMQGAVVTLRVPQKRQENGLLAAVQLFSLFEAVYGDDGENDITQAKSWLTHCFGNVALIVQRGPLAFTTGSSHRLFVDGRLHLTITALKARKKSFLSEVAWKTIPWSVAKKYPKDLLVDILVDVPSMFEAIDVMMVCKEPTRKAQLCKRLRDHYLSLERSLVQWHTDFSPALINIDNETQITEVITPQMLATAHLSTLYWTTCIIIYGMVGRLLFQNDDYDVLKQRYIDPGIFCRNILKIVPVFFDPSTGIFRVHLVTFPMTVVMMHLATLPSEQMMQEKALLAKYLQNPACVTIRKFVASLEPQSFRDVPRLNTSLS</sequence>
<dbReference type="EMBL" id="JAJTJA010000002">
    <property type="protein sequence ID" value="KAH8703605.1"/>
    <property type="molecule type" value="Genomic_DNA"/>
</dbReference>
<accession>A0AAD4L152</accession>
<dbReference type="RefSeq" id="XP_046076623.1">
    <property type="nucleotide sequence ID" value="XM_046219797.1"/>
</dbReference>
<dbReference type="PANTHER" id="PTHR38111:SF11">
    <property type="entry name" value="TRANSCRIPTION FACTOR DOMAIN-CONTAINING PROTEIN-RELATED"/>
    <property type="match status" value="1"/>
</dbReference>
<gene>
    <name evidence="1" type="ORF">BGW36DRAFT_423160</name>
</gene>
<reference evidence="1" key="1">
    <citation type="submission" date="2021-12" db="EMBL/GenBank/DDBJ databases">
        <title>Convergent genome expansion in fungi linked to evolution of root-endophyte symbiosis.</title>
        <authorList>
            <consortium name="DOE Joint Genome Institute"/>
            <person name="Ke Y.-H."/>
            <person name="Bonito G."/>
            <person name="Liao H.-L."/>
            <person name="Looney B."/>
            <person name="Rojas-Flechas A."/>
            <person name="Nash J."/>
            <person name="Hameed K."/>
            <person name="Schadt C."/>
            <person name="Martin F."/>
            <person name="Crous P.W."/>
            <person name="Miettinen O."/>
            <person name="Magnuson J.K."/>
            <person name="Labbe J."/>
            <person name="Jacobson D."/>
            <person name="Doktycz M.J."/>
            <person name="Veneault-Fourrey C."/>
            <person name="Kuo A."/>
            <person name="Mondo S."/>
            <person name="Calhoun S."/>
            <person name="Riley R."/>
            <person name="Ohm R."/>
            <person name="LaButti K."/>
            <person name="Andreopoulos B."/>
            <person name="Pangilinan J."/>
            <person name="Nolan M."/>
            <person name="Tritt A."/>
            <person name="Clum A."/>
            <person name="Lipzen A."/>
            <person name="Daum C."/>
            <person name="Barry K."/>
            <person name="Grigoriev I.V."/>
            <person name="Vilgalys R."/>
        </authorList>
    </citation>
    <scope>NUCLEOTIDE SEQUENCE</scope>
    <source>
        <strain evidence="1">PMI_201</strain>
    </source>
</reference>
<comment type="caution">
    <text evidence="1">The sequence shown here is derived from an EMBL/GenBank/DDBJ whole genome shotgun (WGS) entry which is preliminary data.</text>
</comment>
<dbReference type="PANTHER" id="PTHR38111">
    <property type="entry name" value="ZN(2)-C6 FUNGAL-TYPE DOMAIN-CONTAINING PROTEIN-RELATED"/>
    <property type="match status" value="1"/>
</dbReference>
<evidence type="ECO:0000313" key="2">
    <source>
        <dbReference type="Proteomes" id="UP001201262"/>
    </source>
</evidence>
<dbReference type="AlphaFoldDB" id="A0AAD4L152"/>
<keyword evidence="2" id="KW-1185">Reference proteome</keyword>